<dbReference type="GeneID" id="111114622"/>
<dbReference type="AlphaFoldDB" id="A0A8B8BZI6"/>
<dbReference type="Proteomes" id="UP000694844">
    <property type="component" value="Chromosome 9"/>
</dbReference>
<proteinExistence type="predicted"/>
<keyword evidence="2" id="KW-1185">Reference proteome</keyword>
<feature type="transmembrane region" description="Helical" evidence="1">
    <location>
        <begin position="123"/>
        <end position="140"/>
    </location>
</feature>
<sequence>MPLKVKKTSTTGVTQNPARLPGWILGWMFTNAVTCTWDASFIMFRPQSLPGGAYAWVWYLYKYYVNIDKRYLDTSDPFVKAISLQNYVEVILSIVTIILHFLSSRHARLMAYNVNIMTMWKTVTYFLMFTDVCGAGHWIGTDSSLTLVLLFYIPNGIWIGVPLLAMYQLWPSLLQGPDSAKGKKKV</sequence>
<dbReference type="PANTHER" id="PTHR37919">
    <property type="entry name" value="PROTEIN CBG05606"/>
    <property type="match status" value="1"/>
</dbReference>
<dbReference type="OrthoDB" id="60858at2759"/>
<feature type="transmembrane region" description="Helical" evidence="1">
    <location>
        <begin position="84"/>
        <end position="102"/>
    </location>
</feature>
<evidence type="ECO:0000313" key="3">
    <source>
        <dbReference type="RefSeq" id="XP_022308720.1"/>
    </source>
</evidence>
<dbReference type="PANTHER" id="PTHR37919:SF2">
    <property type="entry name" value="EXPERA DOMAIN-CONTAINING PROTEIN"/>
    <property type="match status" value="1"/>
</dbReference>
<name>A0A8B8BZI6_CRAVI</name>
<keyword evidence="1" id="KW-0472">Membrane</keyword>
<reference evidence="3" key="1">
    <citation type="submission" date="2025-08" db="UniProtKB">
        <authorList>
            <consortium name="RefSeq"/>
        </authorList>
    </citation>
    <scope>IDENTIFICATION</scope>
    <source>
        <tissue evidence="3">Whole sample</tissue>
    </source>
</reference>
<feature type="transmembrane region" description="Helical" evidence="1">
    <location>
        <begin position="20"/>
        <end position="41"/>
    </location>
</feature>
<evidence type="ECO:0000256" key="1">
    <source>
        <dbReference type="SAM" id="Phobius"/>
    </source>
</evidence>
<dbReference type="KEGG" id="cvn:111114622"/>
<accession>A0A8B8BZI6</accession>
<evidence type="ECO:0000313" key="2">
    <source>
        <dbReference type="Proteomes" id="UP000694844"/>
    </source>
</evidence>
<dbReference type="RefSeq" id="XP_022308720.1">
    <property type="nucleotide sequence ID" value="XM_022453012.1"/>
</dbReference>
<feature type="transmembrane region" description="Helical" evidence="1">
    <location>
        <begin position="146"/>
        <end position="167"/>
    </location>
</feature>
<keyword evidence="1" id="KW-1133">Transmembrane helix</keyword>
<gene>
    <name evidence="3" type="primary">LOC111114622</name>
</gene>
<organism evidence="2 3">
    <name type="scientific">Crassostrea virginica</name>
    <name type="common">Eastern oyster</name>
    <dbReference type="NCBI Taxonomy" id="6565"/>
    <lineage>
        <taxon>Eukaryota</taxon>
        <taxon>Metazoa</taxon>
        <taxon>Spiralia</taxon>
        <taxon>Lophotrochozoa</taxon>
        <taxon>Mollusca</taxon>
        <taxon>Bivalvia</taxon>
        <taxon>Autobranchia</taxon>
        <taxon>Pteriomorphia</taxon>
        <taxon>Ostreida</taxon>
        <taxon>Ostreoidea</taxon>
        <taxon>Ostreidae</taxon>
        <taxon>Crassostrea</taxon>
    </lineage>
</organism>
<protein>
    <submittedName>
        <fullName evidence="3">Uncharacterized protein LOC111114622</fullName>
    </submittedName>
</protein>
<keyword evidence="1" id="KW-0812">Transmembrane</keyword>